<protein>
    <submittedName>
        <fullName evidence="4">SOAR domain-containing protein</fullName>
    </submittedName>
</protein>
<dbReference type="WBParaSite" id="HPBE_0000043101-mRNA-1">
    <property type="protein sequence ID" value="HPBE_0000043101-mRNA-1"/>
    <property type="gene ID" value="HPBE_0000043101"/>
</dbReference>
<proteinExistence type="predicted"/>
<dbReference type="Proteomes" id="UP000050761">
    <property type="component" value="Unassembled WGS sequence"/>
</dbReference>
<accession>A0A3P7U309</accession>
<name>A0A183F2Q6_HELPZ</name>
<reference evidence="4" key="2">
    <citation type="submission" date="2019-09" db="UniProtKB">
        <authorList>
            <consortium name="WormBaseParasite"/>
        </authorList>
    </citation>
    <scope>IDENTIFICATION</scope>
</reference>
<accession>A0A183F2Q6</accession>
<evidence type="ECO:0000313" key="4">
    <source>
        <dbReference type="WBParaSite" id="HPBE_0000043101-mRNA-1"/>
    </source>
</evidence>
<dbReference type="EMBL" id="UZAH01000296">
    <property type="protein sequence ID" value="VDO18814.1"/>
    <property type="molecule type" value="Genomic_DNA"/>
</dbReference>
<gene>
    <name evidence="2" type="ORF">HPBE_LOCUS432</name>
</gene>
<evidence type="ECO:0000313" key="2">
    <source>
        <dbReference type="EMBL" id="VDO18814.1"/>
    </source>
</evidence>
<dbReference type="AlphaFoldDB" id="A0A183F2Q6"/>
<evidence type="ECO:0000256" key="1">
    <source>
        <dbReference type="SAM" id="Coils"/>
    </source>
</evidence>
<keyword evidence="3" id="KW-1185">Reference proteome</keyword>
<evidence type="ECO:0000313" key="3">
    <source>
        <dbReference type="Proteomes" id="UP000050761"/>
    </source>
</evidence>
<organism evidence="3 4">
    <name type="scientific">Heligmosomoides polygyrus</name>
    <name type="common">Parasitic roundworm</name>
    <dbReference type="NCBI Taxonomy" id="6339"/>
    <lineage>
        <taxon>Eukaryota</taxon>
        <taxon>Metazoa</taxon>
        <taxon>Ecdysozoa</taxon>
        <taxon>Nematoda</taxon>
        <taxon>Chromadorea</taxon>
        <taxon>Rhabditida</taxon>
        <taxon>Rhabditina</taxon>
        <taxon>Rhabditomorpha</taxon>
        <taxon>Strongyloidea</taxon>
        <taxon>Heligmosomidae</taxon>
        <taxon>Heligmosomoides</taxon>
    </lineage>
</organism>
<keyword evidence="1" id="KW-0175">Coiled coil</keyword>
<feature type="coiled-coil region" evidence="1">
    <location>
        <begin position="45"/>
        <end position="79"/>
    </location>
</feature>
<sequence>MMTAPSGADKACEECEAPCRTEMELRHDVLMDGELRLNCNIHVKGSTLEEKLRRQELELEELRALRRRYEAQKMELQRALLYQQLAHRPDSYCLTEALENEGDAYSLLKDTAKRILRGNMTLRNAMRVWVKQREGHSEASLRAE</sequence>
<reference evidence="2 3" key="1">
    <citation type="submission" date="2018-11" db="EMBL/GenBank/DDBJ databases">
        <authorList>
            <consortium name="Pathogen Informatics"/>
        </authorList>
    </citation>
    <scope>NUCLEOTIDE SEQUENCE [LARGE SCALE GENOMIC DNA]</scope>
</reference>